<dbReference type="FunFam" id="3.40.50.12780:FF:000003">
    <property type="entry name" value="Long-chain-fatty-acid--CoA ligase FadD"/>
    <property type="match status" value="1"/>
</dbReference>
<dbReference type="Proteomes" id="UP000234483">
    <property type="component" value="Unassembled WGS sequence"/>
</dbReference>
<evidence type="ECO:0000313" key="17">
    <source>
        <dbReference type="EMBL" id="AYV48019.1"/>
    </source>
</evidence>
<dbReference type="Proteomes" id="UP000281192">
    <property type="component" value="Chromosome"/>
</dbReference>
<protein>
    <recommendedName>
        <fullName evidence="13">Long-chain-fatty-acid--CoA ligase</fullName>
        <ecNumber evidence="12">6.2.1.3</ecNumber>
    </recommendedName>
    <alternativeName>
        <fullName evidence="14">Long-chain acyl-CoA synthetase</fullName>
    </alternativeName>
</protein>
<dbReference type="InterPro" id="IPR020845">
    <property type="entry name" value="AMP-binding_CS"/>
</dbReference>
<accession>A0A2N5CU43</accession>
<dbReference type="GO" id="GO:0004467">
    <property type="term" value="F:long-chain fatty acid-CoA ligase activity"/>
    <property type="evidence" value="ECO:0007669"/>
    <property type="project" value="UniProtKB-EC"/>
</dbReference>
<proteinExistence type="inferred from homology"/>
<keyword evidence="7" id="KW-0276">Fatty acid metabolism</keyword>
<feature type="domain" description="AMP-binding enzyme C-terminal" evidence="16">
    <location>
        <begin position="492"/>
        <end position="567"/>
    </location>
</feature>
<evidence type="ECO:0000256" key="4">
    <source>
        <dbReference type="ARBA" id="ARBA00006432"/>
    </source>
</evidence>
<keyword evidence="9" id="KW-0460">Magnesium</keyword>
<reference evidence="18 19" key="1">
    <citation type="submission" date="2017-12" db="EMBL/GenBank/DDBJ databases">
        <title>The genome sequence of Caulobacter flavus CGMCC1 15093.</title>
        <authorList>
            <person name="Gao J."/>
            <person name="Mao X."/>
            <person name="Sun J."/>
        </authorList>
    </citation>
    <scope>NUCLEOTIDE SEQUENCE [LARGE SCALE GENOMIC DNA]</scope>
    <source>
        <strain evidence="18 19">CGMCC1 15093</strain>
    </source>
</reference>
<dbReference type="Pfam" id="PF13193">
    <property type="entry name" value="AMP-binding_C"/>
    <property type="match status" value="1"/>
</dbReference>
<dbReference type="EMBL" id="PJRQ01000021">
    <property type="protein sequence ID" value="PLR16283.1"/>
    <property type="molecule type" value="Genomic_DNA"/>
</dbReference>
<dbReference type="InterPro" id="IPR042099">
    <property type="entry name" value="ANL_N_sf"/>
</dbReference>
<evidence type="ECO:0000313" key="20">
    <source>
        <dbReference type="Proteomes" id="UP000281192"/>
    </source>
</evidence>
<dbReference type="GO" id="GO:0005524">
    <property type="term" value="F:ATP binding"/>
    <property type="evidence" value="ECO:0007669"/>
    <property type="project" value="UniProtKB-KW"/>
</dbReference>
<dbReference type="InterPro" id="IPR000873">
    <property type="entry name" value="AMP-dep_synth/lig_dom"/>
</dbReference>
<comment type="subcellular location">
    <subcellularLocation>
        <location evidence="2">Membrane</location>
        <topology evidence="2">Peripheral membrane protein</topology>
    </subcellularLocation>
</comment>
<dbReference type="Pfam" id="PF00501">
    <property type="entry name" value="AMP-binding"/>
    <property type="match status" value="1"/>
</dbReference>
<dbReference type="Gene3D" id="3.40.50.12780">
    <property type="entry name" value="N-terminal domain of ligase-like"/>
    <property type="match status" value="1"/>
</dbReference>
<evidence type="ECO:0000256" key="11">
    <source>
        <dbReference type="ARBA" id="ARBA00023136"/>
    </source>
</evidence>
<dbReference type="InterPro" id="IPR050237">
    <property type="entry name" value="ATP-dep_AMP-bd_enzyme"/>
</dbReference>
<name>A0A2N5CU43_9CAUL</name>
<dbReference type="KEGG" id="cfh:C1707_18110"/>
<evidence type="ECO:0000256" key="12">
    <source>
        <dbReference type="ARBA" id="ARBA00026121"/>
    </source>
</evidence>
<dbReference type="AlphaFoldDB" id="A0A2N5CU43"/>
<dbReference type="PANTHER" id="PTHR43767">
    <property type="entry name" value="LONG-CHAIN-FATTY-ACID--COA LIGASE"/>
    <property type="match status" value="1"/>
</dbReference>
<evidence type="ECO:0000256" key="1">
    <source>
        <dbReference type="ARBA" id="ARBA00001946"/>
    </source>
</evidence>
<evidence type="ECO:0000256" key="3">
    <source>
        <dbReference type="ARBA" id="ARBA00005005"/>
    </source>
</evidence>
<keyword evidence="11" id="KW-0472">Membrane</keyword>
<evidence type="ECO:0000256" key="2">
    <source>
        <dbReference type="ARBA" id="ARBA00004170"/>
    </source>
</evidence>
<evidence type="ECO:0000256" key="9">
    <source>
        <dbReference type="ARBA" id="ARBA00022842"/>
    </source>
</evidence>
<keyword evidence="5 18" id="KW-0436">Ligase</keyword>
<evidence type="ECO:0000256" key="8">
    <source>
        <dbReference type="ARBA" id="ARBA00022840"/>
    </source>
</evidence>
<keyword evidence="20" id="KW-1185">Reference proteome</keyword>
<keyword evidence="10" id="KW-0443">Lipid metabolism</keyword>
<dbReference type="PANTHER" id="PTHR43767:SF8">
    <property type="entry name" value="LONG-CHAIN-FATTY-ACID--COA LIGASE"/>
    <property type="match status" value="1"/>
</dbReference>
<dbReference type="EC" id="6.2.1.3" evidence="12"/>
<dbReference type="CDD" id="cd05936">
    <property type="entry name" value="FC-FACS_FadD_like"/>
    <property type="match status" value="1"/>
</dbReference>
<dbReference type="PROSITE" id="PS00455">
    <property type="entry name" value="AMP_BINDING"/>
    <property type="match status" value="1"/>
</dbReference>
<evidence type="ECO:0000259" key="16">
    <source>
        <dbReference type="Pfam" id="PF13193"/>
    </source>
</evidence>
<dbReference type="FunFam" id="3.30.300.30:FF:000006">
    <property type="entry name" value="Long-chain-fatty-acid--CoA ligase FadD"/>
    <property type="match status" value="1"/>
</dbReference>
<dbReference type="Gene3D" id="3.30.300.30">
    <property type="match status" value="1"/>
</dbReference>
<dbReference type="InterPro" id="IPR045851">
    <property type="entry name" value="AMP-bd_C_sf"/>
</dbReference>
<reference evidence="17 20" key="2">
    <citation type="submission" date="2018-01" db="EMBL/GenBank/DDBJ databases">
        <title>Complete genome sequence of Caulobacter flavus RHGG3.</title>
        <authorList>
            <person name="Yang E."/>
        </authorList>
    </citation>
    <scope>NUCLEOTIDE SEQUENCE [LARGE SCALE GENOMIC DNA]</scope>
    <source>
        <strain evidence="17 20">RHGG3</strain>
    </source>
</reference>
<dbReference type="OrthoDB" id="9803968at2"/>
<evidence type="ECO:0000256" key="6">
    <source>
        <dbReference type="ARBA" id="ARBA00022741"/>
    </source>
</evidence>
<feature type="domain" description="AMP-dependent synthetase/ligase" evidence="15">
    <location>
        <begin position="46"/>
        <end position="441"/>
    </location>
</feature>
<dbReference type="SUPFAM" id="SSF56801">
    <property type="entry name" value="Acetyl-CoA synthetase-like"/>
    <property type="match status" value="1"/>
</dbReference>
<sequence length="574" mass="62879">MTGAQTPAADADRLWAERFWTQSYRADVPATIDDELALWRSVGELFEADASRYADRTGFVSLGTGVSYGRALAEAKAFAAWLQAVGVRQGERVALMMPNCLQYPVTLFGTLMAGAVVVNVNPLYTPRELHHQLADSGAVAIVAMEMFAHTLEQAIEGTAIRHVVVTAMGDMMGPAKGAAVNAMMRHVEKLVPKWRLPGALRWPAMMRKARRQKLAPVDIRPEDLAFLQYTGGTTGVAKGAMLTHRNIIANVLQGRAWIMTQIPQDQAVGNVTMLPLYHVFSLTANLLMFVGVGGRNILIANPRDAKRVEWVLRNERFTGLTGLNTLFTSLLNNEAFRSRDFSDLRLTIAGGMATQRAVAEEWQDVTGAPVIEGYGLTECSPVVCIGYVDIDNPQTMGFDGTVGLPVPSTEVRMRRDDGSWCGVDEPGELCVRGPQVMKGYWGHPDETAKVLSADGWLASGDIGVMQADGRVKLLDRLKEMILVSGFNVYPSEIEDVVAAHPLVEEVAAIGVPDPVQGERIKIVVVRRSAELTSEALVAHCRERLTAYKVPRIVEFRAEPLPKTPVGKVLRRELR</sequence>
<comment type="similarity">
    <text evidence="4">Belongs to the ATP-dependent AMP-binding enzyme family.</text>
</comment>
<evidence type="ECO:0000313" key="19">
    <source>
        <dbReference type="Proteomes" id="UP000234483"/>
    </source>
</evidence>
<comment type="cofactor">
    <cofactor evidence="1">
        <name>Mg(2+)</name>
        <dbReference type="ChEBI" id="CHEBI:18420"/>
    </cofactor>
</comment>
<evidence type="ECO:0000256" key="10">
    <source>
        <dbReference type="ARBA" id="ARBA00023098"/>
    </source>
</evidence>
<dbReference type="InterPro" id="IPR025110">
    <property type="entry name" value="AMP-bd_C"/>
</dbReference>
<evidence type="ECO:0000313" key="18">
    <source>
        <dbReference type="EMBL" id="PLR16283.1"/>
    </source>
</evidence>
<organism evidence="18 19">
    <name type="scientific">Caulobacter flavus</name>
    <dbReference type="NCBI Taxonomy" id="1679497"/>
    <lineage>
        <taxon>Bacteria</taxon>
        <taxon>Pseudomonadati</taxon>
        <taxon>Pseudomonadota</taxon>
        <taxon>Alphaproteobacteria</taxon>
        <taxon>Caulobacterales</taxon>
        <taxon>Caulobacteraceae</taxon>
        <taxon>Caulobacter</taxon>
    </lineage>
</organism>
<dbReference type="EMBL" id="CP026100">
    <property type="protein sequence ID" value="AYV48019.1"/>
    <property type="molecule type" value="Genomic_DNA"/>
</dbReference>
<evidence type="ECO:0000259" key="15">
    <source>
        <dbReference type="Pfam" id="PF00501"/>
    </source>
</evidence>
<dbReference type="GO" id="GO:0016020">
    <property type="term" value="C:membrane"/>
    <property type="evidence" value="ECO:0007669"/>
    <property type="project" value="UniProtKB-SubCell"/>
</dbReference>
<evidence type="ECO:0000256" key="13">
    <source>
        <dbReference type="ARBA" id="ARBA00039545"/>
    </source>
</evidence>
<dbReference type="RefSeq" id="WP_101713073.1">
    <property type="nucleotide sequence ID" value="NZ_CP026100.1"/>
</dbReference>
<keyword evidence="8" id="KW-0067">ATP-binding</keyword>
<evidence type="ECO:0000256" key="5">
    <source>
        <dbReference type="ARBA" id="ARBA00022598"/>
    </source>
</evidence>
<evidence type="ECO:0000256" key="14">
    <source>
        <dbReference type="ARBA" id="ARBA00042773"/>
    </source>
</evidence>
<keyword evidence="6" id="KW-0547">Nucleotide-binding</keyword>
<evidence type="ECO:0000256" key="7">
    <source>
        <dbReference type="ARBA" id="ARBA00022832"/>
    </source>
</evidence>
<comment type="pathway">
    <text evidence="3">Lipid metabolism; fatty acid beta-oxidation.</text>
</comment>
<gene>
    <name evidence="17" type="ORF">C1707_18110</name>
    <name evidence="18" type="ORF">CFHF_11085</name>
</gene>